<comment type="caution">
    <text evidence="1">The sequence shown here is derived from an EMBL/GenBank/DDBJ whole genome shotgun (WGS) entry which is preliminary data.</text>
</comment>
<evidence type="ECO:0000313" key="1">
    <source>
        <dbReference type="EMBL" id="CAF1475577.1"/>
    </source>
</evidence>
<dbReference type="Proteomes" id="UP000663882">
    <property type="component" value="Unassembled WGS sequence"/>
</dbReference>
<proteinExistence type="predicted"/>
<gene>
    <name evidence="1" type="ORF">RFH988_LOCUS37745</name>
</gene>
<evidence type="ECO:0000313" key="2">
    <source>
        <dbReference type="Proteomes" id="UP000663882"/>
    </source>
</evidence>
<sequence length="68" mass="7995">MAISPVEKNRLCFEIMLREFRLQHMLAKVGGVKYNMTPAQRQAYGIVEAEKDNMMQELYTLMRNDNDI</sequence>
<dbReference type="EMBL" id="CAJNOO010007886">
    <property type="protein sequence ID" value="CAF1475577.1"/>
    <property type="molecule type" value="Genomic_DNA"/>
</dbReference>
<organism evidence="1 2">
    <name type="scientific">Rotaria sordida</name>
    <dbReference type="NCBI Taxonomy" id="392033"/>
    <lineage>
        <taxon>Eukaryota</taxon>
        <taxon>Metazoa</taxon>
        <taxon>Spiralia</taxon>
        <taxon>Gnathifera</taxon>
        <taxon>Rotifera</taxon>
        <taxon>Eurotatoria</taxon>
        <taxon>Bdelloidea</taxon>
        <taxon>Philodinida</taxon>
        <taxon>Philodinidae</taxon>
        <taxon>Rotaria</taxon>
    </lineage>
</organism>
<reference evidence="1" key="1">
    <citation type="submission" date="2021-02" db="EMBL/GenBank/DDBJ databases">
        <authorList>
            <person name="Nowell W R."/>
        </authorList>
    </citation>
    <scope>NUCLEOTIDE SEQUENCE</scope>
</reference>
<name>A0A815RDG5_9BILA</name>
<protein>
    <submittedName>
        <fullName evidence="1">Uncharacterized protein</fullName>
    </submittedName>
</protein>
<dbReference type="AlphaFoldDB" id="A0A815RDG5"/>
<accession>A0A815RDG5</accession>